<dbReference type="InterPro" id="IPR011990">
    <property type="entry name" value="TPR-like_helical_dom_sf"/>
</dbReference>
<dbReference type="PROSITE" id="PS51257">
    <property type="entry name" value="PROKAR_LIPOPROTEIN"/>
    <property type="match status" value="1"/>
</dbReference>
<evidence type="ECO:0000313" key="5">
    <source>
        <dbReference type="EMBL" id="CDS86441.1"/>
    </source>
</evidence>
<dbReference type="PROSITE" id="PS50005">
    <property type="entry name" value="TPR"/>
    <property type="match status" value="2"/>
</dbReference>
<keyword evidence="4" id="KW-0449">Lipoprotein</keyword>
<dbReference type="SUPFAM" id="SSF48452">
    <property type="entry name" value="TPR-like"/>
    <property type="match status" value="1"/>
</dbReference>
<reference evidence="4" key="1">
    <citation type="submission" date="2014-07" db="EMBL/GenBank/DDBJ databases">
        <authorList>
            <person name="Monot Marc"/>
        </authorList>
    </citation>
    <scope>NUCLEOTIDE SEQUENCE</scope>
    <source>
        <strain evidence="6">7032989</strain>
        <strain evidence="4">7032994</strain>
    </source>
</reference>
<evidence type="ECO:0000313" key="4">
    <source>
        <dbReference type="EMBL" id="CDS85994.1"/>
    </source>
</evidence>
<dbReference type="InterPro" id="IPR050498">
    <property type="entry name" value="Ycf3"/>
</dbReference>
<name>A0A069A522_CLODI</name>
<accession>A0A069A522</accession>
<dbReference type="Pfam" id="PF00515">
    <property type="entry name" value="TPR_1"/>
    <property type="match status" value="1"/>
</dbReference>
<dbReference type="PROSITE" id="PS50293">
    <property type="entry name" value="TPR_REGION"/>
    <property type="match status" value="1"/>
</dbReference>
<feature type="repeat" description="TPR" evidence="3">
    <location>
        <begin position="185"/>
        <end position="218"/>
    </location>
</feature>
<dbReference type="PANTHER" id="PTHR44858">
    <property type="entry name" value="TETRATRICOPEPTIDE REPEAT PROTEIN 6"/>
    <property type="match status" value="1"/>
</dbReference>
<keyword evidence="1" id="KW-0677">Repeat</keyword>
<evidence type="ECO:0000256" key="1">
    <source>
        <dbReference type="ARBA" id="ARBA00022737"/>
    </source>
</evidence>
<sequence length="273" mass="32131">MIISKKITAILVSFLIMISMVGCAPKESATEVAKKYLDSIEIKDYEVAYNLLSKDSKESVSLEKFEEYQDTLFKLQTLKDYKLGEENKVEKYKYSNKEYTNLVKIKETDTIKYITENKEDTANFDRYFIIEDNEYKLLWHKDFKRALSSNYVKIARSETEKDKDKDYNKAAIDIKKAIEIDDKNPLAYYTQSYIYIELQRYDEALKSIDKYLEYLDKNNEAYKIDASDAYNLRGVIFMSKSEFNKARESYNKALELNPDNEYAKTNLNDIKGL</sequence>
<dbReference type="EMBL" id="LK932509">
    <property type="protein sequence ID" value="CDS86441.1"/>
    <property type="molecule type" value="Genomic_DNA"/>
</dbReference>
<evidence type="ECO:0000256" key="2">
    <source>
        <dbReference type="ARBA" id="ARBA00022803"/>
    </source>
</evidence>
<proteinExistence type="predicted"/>
<evidence type="ECO:0000313" key="6">
    <source>
        <dbReference type="EMBL" id="CDT47298.1"/>
    </source>
</evidence>
<dbReference type="InterPro" id="IPR019734">
    <property type="entry name" value="TPR_rpt"/>
</dbReference>
<evidence type="ECO:0000256" key="3">
    <source>
        <dbReference type="PROSITE-ProRule" id="PRU00339"/>
    </source>
</evidence>
<dbReference type="RefSeq" id="WP_021390130.1">
    <property type="nucleotide sequence ID" value="NZ_BBYB01000172.1"/>
</dbReference>
<dbReference type="Gene3D" id="1.25.40.10">
    <property type="entry name" value="Tetratricopeptide repeat domain"/>
    <property type="match status" value="2"/>
</dbReference>
<protein>
    <submittedName>
        <fullName evidence="4">Putative lipoprotein</fullName>
    </submittedName>
</protein>
<gene>
    <name evidence="6" type="ORF">BN1095_500002</name>
    <name evidence="5" type="ORF">BN1096_560139</name>
    <name evidence="4" type="ORF">BN1097_540141</name>
</gene>
<dbReference type="AlphaFoldDB" id="A0A069A522"/>
<dbReference type="EMBL" id="LK932392">
    <property type="protein sequence ID" value="CDS85994.1"/>
    <property type="molecule type" value="Genomic_DNA"/>
</dbReference>
<dbReference type="PANTHER" id="PTHR44858:SF1">
    <property type="entry name" value="UDP-N-ACETYLGLUCOSAMINE--PEPTIDE N-ACETYLGLUCOSAMINYLTRANSFERASE SPINDLY-RELATED"/>
    <property type="match status" value="1"/>
</dbReference>
<feature type="repeat" description="TPR" evidence="3">
    <location>
        <begin position="227"/>
        <end position="260"/>
    </location>
</feature>
<organism evidence="4">
    <name type="scientific">Clostridioides difficile</name>
    <name type="common">Peptoclostridium difficile</name>
    <dbReference type="NCBI Taxonomy" id="1496"/>
    <lineage>
        <taxon>Bacteria</taxon>
        <taxon>Bacillati</taxon>
        <taxon>Bacillota</taxon>
        <taxon>Clostridia</taxon>
        <taxon>Peptostreptococcales</taxon>
        <taxon>Peptostreptococcaceae</taxon>
        <taxon>Clostridioides</taxon>
    </lineage>
</organism>
<keyword evidence="2 3" id="KW-0802">TPR repeat</keyword>
<dbReference type="SMART" id="SM00028">
    <property type="entry name" value="TPR"/>
    <property type="match status" value="2"/>
</dbReference>
<dbReference type="EMBL" id="LK933183">
    <property type="protein sequence ID" value="CDT47298.1"/>
    <property type="molecule type" value="Genomic_DNA"/>
</dbReference>
<dbReference type="Pfam" id="PF13431">
    <property type="entry name" value="TPR_17"/>
    <property type="match status" value="1"/>
</dbReference>